<reference evidence="3" key="3">
    <citation type="submission" date="2025-09" db="UniProtKB">
        <authorList>
            <consortium name="Ensembl"/>
        </authorList>
    </citation>
    <scope>IDENTIFICATION</scope>
</reference>
<evidence type="ECO:0000313" key="3">
    <source>
        <dbReference type="Ensembl" id="ENSCJAP00000017336.4"/>
    </source>
</evidence>
<sequence>MEPMPLQDFIRTLDLASLPRVLRVSSGYYYSSSIYDIGGKECCLCTGDLIKVTQVRLQYVIYENPKMKMVVRTIDPNFQVFSRLRIAATPSAAQTQGEVLARVHQGLQYVQQDSWSQEGPQAH</sequence>
<keyword evidence="4" id="KW-1185">Reference proteome</keyword>
<dbReference type="AlphaFoldDB" id="F7IH69"/>
<dbReference type="Proteomes" id="UP000008225">
    <property type="component" value="Chromosome 7"/>
</dbReference>
<dbReference type="InterPro" id="IPR025946">
    <property type="entry name" value="CABIT_dom"/>
</dbReference>
<organism evidence="3 4">
    <name type="scientific">Callithrix jacchus</name>
    <name type="common">White-tufted-ear marmoset</name>
    <name type="synonym">Simia Jacchus</name>
    <dbReference type="NCBI Taxonomy" id="9483"/>
    <lineage>
        <taxon>Eukaryota</taxon>
        <taxon>Metazoa</taxon>
        <taxon>Chordata</taxon>
        <taxon>Craniata</taxon>
        <taxon>Vertebrata</taxon>
        <taxon>Euteleostomi</taxon>
        <taxon>Mammalia</taxon>
        <taxon>Eutheria</taxon>
        <taxon>Euarchontoglires</taxon>
        <taxon>Primates</taxon>
        <taxon>Haplorrhini</taxon>
        <taxon>Platyrrhini</taxon>
        <taxon>Cebidae</taxon>
        <taxon>Callitrichinae</taxon>
        <taxon>Callithrix</taxon>
        <taxon>Callithrix</taxon>
    </lineage>
</organism>
<comment type="similarity">
    <text evidence="1">Belongs to the themis family.</text>
</comment>
<dbReference type="GO" id="GO:0050852">
    <property type="term" value="P:T cell receptor signaling pathway"/>
    <property type="evidence" value="ECO:0007669"/>
    <property type="project" value="TreeGrafter"/>
</dbReference>
<dbReference type="Ensembl" id="ENSCJAT00000018336.5">
    <property type="protein sequence ID" value="ENSCJAP00000017336.4"/>
    <property type="gene ID" value="ENSCJAG00000009445.5"/>
</dbReference>
<evidence type="ECO:0000259" key="2">
    <source>
        <dbReference type="Pfam" id="PF12736"/>
    </source>
</evidence>
<proteinExistence type="inferred from homology"/>
<feature type="domain" description="CABIT" evidence="2">
    <location>
        <begin position="18"/>
        <end position="61"/>
    </location>
</feature>
<dbReference type="GO" id="GO:0005634">
    <property type="term" value="C:nucleus"/>
    <property type="evidence" value="ECO:0007669"/>
    <property type="project" value="TreeGrafter"/>
</dbReference>
<dbReference type="Pfam" id="PF12736">
    <property type="entry name" value="CABIT"/>
    <property type="match status" value="1"/>
</dbReference>
<name>F7IH69_CALJA</name>
<reference evidence="3" key="2">
    <citation type="submission" date="2025-08" db="UniProtKB">
        <authorList>
            <consortium name="Ensembl"/>
        </authorList>
    </citation>
    <scope>IDENTIFICATION</scope>
</reference>
<dbReference type="PANTHER" id="PTHR15215:SF2">
    <property type="entry name" value="PROTEIN THEMIS2"/>
    <property type="match status" value="1"/>
</dbReference>
<dbReference type="Bgee" id="ENSCJAG00000009445">
    <property type="expression patterns" value="Expressed in liver and 4 other cell types or tissues"/>
</dbReference>
<dbReference type="GeneTree" id="ENSGT00530000063770"/>
<protein>
    <recommendedName>
        <fullName evidence="2">CABIT domain-containing protein</fullName>
    </recommendedName>
</protein>
<dbReference type="GO" id="GO:0005737">
    <property type="term" value="C:cytoplasm"/>
    <property type="evidence" value="ECO:0007669"/>
    <property type="project" value="TreeGrafter"/>
</dbReference>
<reference evidence="3" key="1">
    <citation type="submission" date="2009-03" db="EMBL/GenBank/DDBJ databases">
        <authorList>
            <person name="Warren W."/>
            <person name="Ye L."/>
            <person name="Minx P."/>
            <person name="Worley K."/>
            <person name="Gibbs R."/>
            <person name="Wilson R.K."/>
        </authorList>
    </citation>
    <scope>NUCLEOTIDE SEQUENCE [LARGE SCALE GENOMIC DNA]</scope>
</reference>
<dbReference type="InterPro" id="IPR039671">
    <property type="entry name" value="THEMIS"/>
</dbReference>
<accession>F7IH69</accession>
<evidence type="ECO:0000313" key="4">
    <source>
        <dbReference type="Proteomes" id="UP000008225"/>
    </source>
</evidence>
<evidence type="ECO:0000256" key="1">
    <source>
        <dbReference type="ARBA" id="ARBA00006414"/>
    </source>
</evidence>
<dbReference type="PANTHER" id="PTHR15215">
    <property type="entry name" value="CABIT DOMAIN-CONTAINING PROTEIN"/>
    <property type="match status" value="1"/>
</dbReference>